<dbReference type="InterPro" id="IPR007627">
    <property type="entry name" value="RNA_pol_sigma70_r2"/>
</dbReference>
<dbReference type="SUPFAM" id="SSF88659">
    <property type="entry name" value="Sigma3 and sigma4 domains of RNA polymerase sigma factors"/>
    <property type="match status" value="1"/>
</dbReference>
<feature type="domain" description="RNA polymerase sigma-70 region 2" evidence="6">
    <location>
        <begin position="35"/>
        <end position="100"/>
    </location>
</feature>
<keyword evidence="5" id="KW-0804">Transcription</keyword>
<evidence type="ECO:0000259" key="7">
    <source>
        <dbReference type="Pfam" id="PF08281"/>
    </source>
</evidence>
<dbReference type="InterPro" id="IPR036388">
    <property type="entry name" value="WH-like_DNA-bd_sf"/>
</dbReference>
<name>A0ABW6QH01_9ACTN</name>
<dbReference type="Pfam" id="PF04542">
    <property type="entry name" value="Sigma70_r2"/>
    <property type="match status" value="1"/>
</dbReference>
<evidence type="ECO:0000256" key="1">
    <source>
        <dbReference type="ARBA" id="ARBA00010641"/>
    </source>
</evidence>
<comment type="caution">
    <text evidence="8">The sequence shown here is derived from an EMBL/GenBank/DDBJ whole genome shotgun (WGS) entry which is preliminary data.</text>
</comment>
<dbReference type="InterPro" id="IPR039425">
    <property type="entry name" value="RNA_pol_sigma-70-like"/>
</dbReference>
<dbReference type="Gene3D" id="1.10.1740.10">
    <property type="match status" value="1"/>
</dbReference>
<dbReference type="Proteomes" id="UP001601627">
    <property type="component" value="Unassembled WGS sequence"/>
</dbReference>
<evidence type="ECO:0000256" key="4">
    <source>
        <dbReference type="ARBA" id="ARBA00023125"/>
    </source>
</evidence>
<dbReference type="Pfam" id="PF08281">
    <property type="entry name" value="Sigma70_r4_2"/>
    <property type="match status" value="1"/>
</dbReference>
<dbReference type="PANTHER" id="PTHR43133">
    <property type="entry name" value="RNA POLYMERASE ECF-TYPE SIGMA FACTO"/>
    <property type="match status" value="1"/>
</dbReference>
<keyword evidence="4" id="KW-0238">DNA-binding</keyword>
<organism evidence="8 9">
    <name type="scientific">Streptomyces marokkonensis</name>
    <dbReference type="NCBI Taxonomy" id="324855"/>
    <lineage>
        <taxon>Bacteria</taxon>
        <taxon>Bacillati</taxon>
        <taxon>Actinomycetota</taxon>
        <taxon>Actinomycetes</taxon>
        <taxon>Kitasatosporales</taxon>
        <taxon>Streptomycetaceae</taxon>
        <taxon>Streptomyces</taxon>
    </lineage>
</organism>
<evidence type="ECO:0000313" key="8">
    <source>
        <dbReference type="EMBL" id="MFF1278513.1"/>
    </source>
</evidence>
<dbReference type="SUPFAM" id="SSF88946">
    <property type="entry name" value="Sigma2 domain of RNA polymerase sigma factors"/>
    <property type="match status" value="1"/>
</dbReference>
<dbReference type="InterPro" id="IPR013324">
    <property type="entry name" value="RNA_pol_sigma_r3/r4-like"/>
</dbReference>
<gene>
    <name evidence="8" type="ORF">ACFVZC_34875</name>
</gene>
<dbReference type="InterPro" id="IPR013325">
    <property type="entry name" value="RNA_pol_sigma_r2"/>
</dbReference>
<feature type="domain" description="RNA polymerase sigma factor 70 region 4 type 2" evidence="7">
    <location>
        <begin position="131"/>
        <end position="181"/>
    </location>
</feature>
<reference evidence="8 9" key="1">
    <citation type="submission" date="2024-09" db="EMBL/GenBank/DDBJ databases">
        <title>The Natural Products Discovery Center: Release of the First 8490 Sequenced Strains for Exploring Actinobacteria Biosynthetic Diversity.</title>
        <authorList>
            <person name="Kalkreuter E."/>
            <person name="Kautsar S.A."/>
            <person name="Yang D."/>
            <person name="Bader C.D."/>
            <person name="Teijaro C.N."/>
            <person name="Fluegel L."/>
            <person name="Davis C.M."/>
            <person name="Simpson J.R."/>
            <person name="Lauterbach L."/>
            <person name="Steele A.D."/>
            <person name="Gui C."/>
            <person name="Meng S."/>
            <person name="Li G."/>
            <person name="Viehrig K."/>
            <person name="Ye F."/>
            <person name="Su P."/>
            <person name="Kiefer A.F."/>
            <person name="Nichols A."/>
            <person name="Cepeda A.J."/>
            <person name="Yan W."/>
            <person name="Fan B."/>
            <person name="Jiang Y."/>
            <person name="Adhikari A."/>
            <person name="Zheng C.-J."/>
            <person name="Schuster L."/>
            <person name="Cowan T.M."/>
            <person name="Smanski M.J."/>
            <person name="Chevrette M.G."/>
            <person name="De Carvalho L.P.S."/>
            <person name="Shen B."/>
        </authorList>
    </citation>
    <scope>NUCLEOTIDE SEQUENCE [LARGE SCALE GENOMIC DNA]</scope>
    <source>
        <strain evidence="8 9">NPDC058328</strain>
    </source>
</reference>
<keyword evidence="9" id="KW-1185">Reference proteome</keyword>
<evidence type="ECO:0000259" key="6">
    <source>
        <dbReference type="Pfam" id="PF04542"/>
    </source>
</evidence>
<sequence>MTGTTKTEGVSLASGLISPRRCAPYDDHHALIQTIYDRHGPLLLRYAARLLGGDWHKAEDILQETAARAWKHATFLRNHREHLRPWLFTVVRNLVTDHHRACGLRPLELMPIEDLDTTWESSDHALTLHVVLNALQDLNEQQQTVIRLLYCLECSVAQTAEHLGIPPGTVKSRAFYALRALRKVLEGQGMTKA</sequence>
<dbReference type="RefSeq" id="WP_388241103.1">
    <property type="nucleotide sequence ID" value="NZ_JBHVZQ010000059.1"/>
</dbReference>
<dbReference type="PANTHER" id="PTHR43133:SF52">
    <property type="entry name" value="ECF RNA POLYMERASE SIGMA FACTOR SIGL"/>
    <property type="match status" value="1"/>
</dbReference>
<evidence type="ECO:0000256" key="3">
    <source>
        <dbReference type="ARBA" id="ARBA00023082"/>
    </source>
</evidence>
<dbReference type="NCBIfam" id="TIGR02937">
    <property type="entry name" value="sigma70-ECF"/>
    <property type="match status" value="1"/>
</dbReference>
<dbReference type="InterPro" id="IPR014284">
    <property type="entry name" value="RNA_pol_sigma-70_dom"/>
</dbReference>
<dbReference type="CDD" id="cd06171">
    <property type="entry name" value="Sigma70_r4"/>
    <property type="match status" value="1"/>
</dbReference>
<protein>
    <submittedName>
        <fullName evidence="8">Sigma-70 family RNA polymerase sigma factor</fullName>
    </submittedName>
</protein>
<dbReference type="EMBL" id="JBHVZQ010000059">
    <property type="protein sequence ID" value="MFF1278513.1"/>
    <property type="molecule type" value="Genomic_DNA"/>
</dbReference>
<dbReference type="Gene3D" id="1.10.10.10">
    <property type="entry name" value="Winged helix-like DNA-binding domain superfamily/Winged helix DNA-binding domain"/>
    <property type="match status" value="1"/>
</dbReference>
<keyword evidence="2" id="KW-0805">Transcription regulation</keyword>
<accession>A0ABW6QH01</accession>
<comment type="similarity">
    <text evidence="1">Belongs to the sigma-70 factor family. ECF subfamily.</text>
</comment>
<keyword evidence="3" id="KW-0731">Sigma factor</keyword>
<evidence type="ECO:0000256" key="2">
    <source>
        <dbReference type="ARBA" id="ARBA00023015"/>
    </source>
</evidence>
<evidence type="ECO:0000313" key="9">
    <source>
        <dbReference type="Proteomes" id="UP001601627"/>
    </source>
</evidence>
<dbReference type="InterPro" id="IPR013249">
    <property type="entry name" value="RNA_pol_sigma70_r4_t2"/>
</dbReference>
<evidence type="ECO:0000256" key="5">
    <source>
        <dbReference type="ARBA" id="ARBA00023163"/>
    </source>
</evidence>
<proteinExistence type="inferred from homology"/>